<evidence type="ECO:0000313" key="3">
    <source>
        <dbReference type="EMBL" id="PSJ15971.1"/>
    </source>
</evidence>
<dbReference type="InterPro" id="IPR038729">
    <property type="entry name" value="Rad50/SbcC_AAA"/>
</dbReference>
<dbReference type="EMBL" id="PXXU01000093">
    <property type="protein sequence ID" value="PSJ15971.1"/>
    <property type="molecule type" value="Genomic_DNA"/>
</dbReference>
<evidence type="ECO:0000256" key="1">
    <source>
        <dbReference type="SAM" id="Coils"/>
    </source>
</evidence>
<dbReference type="InterPro" id="IPR027417">
    <property type="entry name" value="P-loop_NTPase"/>
</dbReference>
<organism evidence="3 4">
    <name type="scientific">Nitrosomonas supralitoralis</name>
    <dbReference type="NCBI Taxonomy" id="2116706"/>
    <lineage>
        <taxon>Bacteria</taxon>
        <taxon>Pseudomonadati</taxon>
        <taxon>Pseudomonadota</taxon>
        <taxon>Betaproteobacteria</taxon>
        <taxon>Nitrosomonadales</taxon>
        <taxon>Nitrosomonadaceae</taxon>
        <taxon>Nitrosomonas</taxon>
    </lineage>
</organism>
<comment type="caution">
    <text evidence="3">The sequence shown here is derived from an EMBL/GenBank/DDBJ whole genome shotgun (WGS) entry which is preliminary data.</text>
</comment>
<reference evidence="3 4" key="1">
    <citation type="submission" date="2018-03" db="EMBL/GenBank/DDBJ databases">
        <title>Draft genome of Nitrosomonas supralitoralis APG5.</title>
        <authorList>
            <person name="Urakawa H."/>
            <person name="Lopez J.V."/>
        </authorList>
    </citation>
    <scope>NUCLEOTIDE SEQUENCE [LARGE SCALE GENOMIC DNA]</scope>
    <source>
        <strain evidence="3 4">APG5</strain>
    </source>
</reference>
<feature type="coiled-coil region" evidence="1">
    <location>
        <begin position="378"/>
        <end position="412"/>
    </location>
</feature>
<name>A0A2P7NR65_9PROT</name>
<feature type="non-terminal residue" evidence="3">
    <location>
        <position position="1"/>
    </location>
</feature>
<dbReference type="AlphaFoldDB" id="A0A2P7NR65"/>
<keyword evidence="4" id="KW-1185">Reference proteome</keyword>
<accession>A0A2P7NR65</accession>
<dbReference type="SUPFAM" id="SSF52540">
    <property type="entry name" value="P-loop containing nucleoside triphosphate hydrolases"/>
    <property type="match status" value="1"/>
</dbReference>
<protein>
    <recommendedName>
        <fullName evidence="2">Rad50/SbcC-type AAA domain-containing protein</fullName>
    </recommendedName>
</protein>
<gene>
    <name evidence="3" type="ORF">C7H79_16070</name>
</gene>
<dbReference type="GO" id="GO:0016887">
    <property type="term" value="F:ATP hydrolysis activity"/>
    <property type="evidence" value="ECO:0007669"/>
    <property type="project" value="InterPro"/>
</dbReference>
<evidence type="ECO:0000259" key="2">
    <source>
        <dbReference type="Pfam" id="PF13476"/>
    </source>
</evidence>
<sequence>TSIMRIDKISSRGTVAIQEVDIDINSPITLFCGANRAGKSSLYNSIRHAFTGVNPSEPLKKNYGLLINRADGNNVGYTFVDYNDNQRACITLPNGTHELTEQLPFALPYLLNPSLFSASTTDERRQFLFNLGNLRSDGKEVSEKLLKSGCSESDVDEVLPFLKSSFDNGHKHAMNKIKEARANWKATTSEAYGDKKAEGWKAQKQEISAKDPIKLAEQISKIDSEIELQSIKMGAIQAEVNGVKARNSEVVQLRDAAEKIDRITAKLAKDRQEVIVWIGKVNDAKLLSDGLTPGSTACKCPCCEEELIFNGKELIKREGDLQGDEDMAVKLPEYKTTLTMLRNSVANGERDLQAAITARDQSAVLEKQNGQAPNEDALVEIKTKIEALKATHKQLQDELTVLNENIRASNEADKKTKQAARYHEEAKAWDLIASALSPEGIPSEMLSAALEPVNARIARSVEKLNFPGKVRIENDMTIMEDDGKLYSFSSKATKLLIDSMIAEAISHVSGIKFFMVDEFDLLDLPSRSAYLNWLMDLSESKEIDSVILFGTLKELPAGLPPSVQAHWIENGVIGNLAKVANG</sequence>
<evidence type="ECO:0000313" key="4">
    <source>
        <dbReference type="Proteomes" id="UP000241912"/>
    </source>
</evidence>
<keyword evidence="1" id="KW-0175">Coiled coil</keyword>
<dbReference type="Gene3D" id="3.40.50.300">
    <property type="entry name" value="P-loop containing nucleotide triphosphate hydrolases"/>
    <property type="match status" value="2"/>
</dbReference>
<feature type="domain" description="Rad50/SbcC-type AAA" evidence="2">
    <location>
        <begin position="16"/>
        <end position="251"/>
    </location>
</feature>
<dbReference type="GO" id="GO:0006302">
    <property type="term" value="P:double-strand break repair"/>
    <property type="evidence" value="ECO:0007669"/>
    <property type="project" value="InterPro"/>
</dbReference>
<dbReference type="Pfam" id="PF13476">
    <property type="entry name" value="AAA_23"/>
    <property type="match status" value="1"/>
</dbReference>
<dbReference type="RefSeq" id="WP_106708271.1">
    <property type="nucleotide sequence ID" value="NZ_PXXU01000093.1"/>
</dbReference>
<dbReference type="Proteomes" id="UP000241912">
    <property type="component" value="Unassembled WGS sequence"/>
</dbReference>
<proteinExistence type="predicted"/>